<keyword evidence="2" id="KW-1185">Reference proteome</keyword>
<dbReference type="WBParaSite" id="TMUE_1000003720.1">
    <property type="protein sequence ID" value="TMUE_1000003720.1"/>
    <property type="gene ID" value="WBGene00298775"/>
</dbReference>
<reference evidence="3" key="1">
    <citation type="submission" date="2019-12" db="UniProtKB">
        <authorList>
            <consortium name="WormBaseParasite"/>
        </authorList>
    </citation>
    <scope>IDENTIFICATION</scope>
</reference>
<evidence type="ECO:0000313" key="3">
    <source>
        <dbReference type="WBParaSite" id="TMUE_1000003720.1"/>
    </source>
</evidence>
<evidence type="ECO:0000313" key="2">
    <source>
        <dbReference type="Proteomes" id="UP000046395"/>
    </source>
</evidence>
<accession>A0A5S6Q9G0</accession>
<organism evidence="2 3">
    <name type="scientific">Trichuris muris</name>
    <name type="common">Mouse whipworm</name>
    <dbReference type="NCBI Taxonomy" id="70415"/>
    <lineage>
        <taxon>Eukaryota</taxon>
        <taxon>Metazoa</taxon>
        <taxon>Ecdysozoa</taxon>
        <taxon>Nematoda</taxon>
        <taxon>Enoplea</taxon>
        <taxon>Dorylaimia</taxon>
        <taxon>Trichinellida</taxon>
        <taxon>Trichuridae</taxon>
        <taxon>Trichuris</taxon>
    </lineage>
</organism>
<sequence length="266" mass="29475">MEVDSGSDFSVISTETYARLWPIKGPLIRPLKLRIRDFQKNTTELKGYCEILRGRAEPGDQRVLCRRCGRVSGSPESLAHISQNCTFTHGLIVRRHDVIVKKLASLAEASGFTVTVEPTLRHDDQAFKPGLIAVKGGKAWALDVAVPFESNDALARRHAEKCRKYSCLAGPVLKLTGANVYATGSIVIGARGAWCPKNNETLQDMEWALPEPTKALLCIMTLERTNQLVSWFMRTTENLAFQAVTRTRGREGQESMRPPTLGSNAH</sequence>
<protein>
    <submittedName>
        <fullName evidence="3">Reverse transcriptase zinc-binding domain-containing protein</fullName>
    </submittedName>
</protein>
<proteinExistence type="predicted"/>
<dbReference type="Proteomes" id="UP000046395">
    <property type="component" value="Unassembled WGS sequence"/>
</dbReference>
<name>A0A5S6Q9G0_TRIMR</name>
<dbReference type="AlphaFoldDB" id="A0A5S6Q9G0"/>
<evidence type="ECO:0000256" key="1">
    <source>
        <dbReference type="SAM" id="MobiDB-lite"/>
    </source>
</evidence>
<feature type="region of interest" description="Disordered" evidence="1">
    <location>
        <begin position="246"/>
        <end position="266"/>
    </location>
</feature>